<keyword evidence="7" id="KW-0496">Mitochondrion</keyword>
<dbReference type="InterPro" id="IPR003437">
    <property type="entry name" value="GcvP"/>
</dbReference>
<dbReference type="InterPro" id="IPR049315">
    <property type="entry name" value="GDC-P_N"/>
</dbReference>
<comment type="function">
    <text evidence="7">The glycine cleavage system catalyzes the degradation of glycine.</text>
</comment>
<dbReference type="InterPro" id="IPR015421">
    <property type="entry name" value="PyrdxlP-dep_Trfase_major"/>
</dbReference>
<comment type="subunit">
    <text evidence="7">The glycine cleavage system is composed of four proteins: P, T, L and H.</text>
</comment>
<dbReference type="InterPro" id="IPR020581">
    <property type="entry name" value="GDC_P"/>
</dbReference>
<dbReference type="PANTHER" id="PTHR11773:SF1">
    <property type="entry name" value="GLYCINE DEHYDROGENASE (DECARBOXYLATING), MITOCHONDRIAL"/>
    <property type="match status" value="1"/>
</dbReference>
<dbReference type="GO" id="GO:0019464">
    <property type="term" value="P:glycine decarboxylation via glycine cleavage system"/>
    <property type="evidence" value="ECO:0007669"/>
    <property type="project" value="TreeGrafter"/>
</dbReference>
<dbReference type="GO" id="GO:0030170">
    <property type="term" value="F:pyridoxal phosphate binding"/>
    <property type="evidence" value="ECO:0007669"/>
    <property type="project" value="TreeGrafter"/>
</dbReference>
<organism evidence="11 12">
    <name type="scientific">Pneumocystis wakefieldiae</name>
    <dbReference type="NCBI Taxonomy" id="38082"/>
    <lineage>
        <taxon>Eukaryota</taxon>
        <taxon>Fungi</taxon>
        <taxon>Dikarya</taxon>
        <taxon>Ascomycota</taxon>
        <taxon>Taphrinomycotina</taxon>
        <taxon>Pneumocystomycetes</taxon>
        <taxon>Pneumocystaceae</taxon>
        <taxon>Pneumocystis</taxon>
    </lineage>
</organism>
<keyword evidence="7" id="KW-0809">Transit peptide</keyword>
<evidence type="ECO:0000256" key="1">
    <source>
        <dbReference type="ARBA" id="ARBA00001933"/>
    </source>
</evidence>
<proteinExistence type="inferred from homology"/>
<comment type="similarity">
    <text evidence="2 7">Belongs to the GcvP family.</text>
</comment>
<reference evidence="11" key="1">
    <citation type="submission" date="2020-06" db="EMBL/GenBank/DDBJ databases">
        <title>Genomes of multiple members of Pneumocystis genus reveal paths to human pathogen Pneumocystis jirovecii.</title>
        <authorList>
            <person name="Cisse O.H."/>
            <person name="Ma L."/>
            <person name="Dekker J."/>
            <person name="Khil P."/>
            <person name="Jo J."/>
            <person name="Brenchley J."/>
            <person name="Blair R."/>
            <person name="Pahar B."/>
            <person name="Chabe M."/>
            <person name="Van Rompay K.A."/>
            <person name="Keesler R."/>
            <person name="Sukura A."/>
            <person name="Hirsch V."/>
            <person name="Kutty G."/>
            <person name="Liu Y."/>
            <person name="Peng L."/>
            <person name="Chen J."/>
            <person name="Song J."/>
            <person name="Weissenbacher-Lang C."/>
            <person name="Xu J."/>
            <person name="Upham N.S."/>
            <person name="Stajich J.E."/>
            <person name="Cuomo C.A."/>
            <person name="Cushion M.T."/>
            <person name="Kovacs J.A."/>
        </authorList>
    </citation>
    <scope>NUCLEOTIDE SEQUENCE</scope>
    <source>
        <strain evidence="11">2A</strain>
    </source>
</reference>
<dbReference type="FunFam" id="3.40.640.10:FF:000007">
    <property type="entry name" value="glycine dehydrogenase (Decarboxylating), mitochondrial"/>
    <property type="match status" value="1"/>
</dbReference>
<dbReference type="AlphaFoldDB" id="A0A899FWE2"/>
<evidence type="ECO:0000313" key="12">
    <source>
        <dbReference type="Proteomes" id="UP000663699"/>
    </source>
</evidence>
<dbReference type="Proteomes" id="UP000663699">
    <property type="component" value="Chromosome 10"/>
</dbReference>
<evidence type="ECO:0000259" key="10">
    <source>
        <dbReference type="Pfam" id="PF21478"/>
    </source>
</evidence>
<feature type="modified residue" description="N6-(pyridoxal phosphate)lysine" evidence="6">
    <location>
        <position position="809"/>
    </location>
</feature>
<comment type="catalytic activity">
    <reaction evidence="5 7">
        <text>N(6)-[(R)-lipoyl]-L-lysyl-[glycine-cleavage complex H protein] + glycine + H(+) = N(6)-[(R)-S(8)-aminomethyldihydrolipoyl]-L-lysyl-[glycine-cleavage complex H protein] + CO2</text>
        <dbReference type="Rhea" id="RHEA:24304"/>
        <dbReference type="Rhea" id="RHEA-COMP:10494"/>
        <dbReference type="Rhea" id="RHEA-COMP:10495"/>
        <dbReference type="ChEBI" id="CHEBI:15378"/>
        <dbReference type="ChEBI" id="CHEBI:16526"/>
        <dbReference type="ChEBI" id="CHEBI:57305"/>
        <dbReference type="ChEBI" id="CHEBI:83099"/>
        <dbReference type="ChEBI" id="CHEBI:83143"/>
        <dbReference type="EC" id="1.4.4.2"/>
    </reaction>
</comment>
<dbReference type="Pfam" id="PF21478">
    <property type="entry name" value="GcvP2_C"/>
    <property type="match status" value="1"/>
</dbReference>
<dbReference type="FunFam" id="3.40.640.10:FF:000005">
    <property type="entry name" value="Glycine dehydrogenase (decarboxylating), mitochondrial"/>
    <property type="match status" value="1"/>
</dbReference>
<evidence type="ECO:0000256" key="6">
    <source>
        <dbReference type="PIRSR" id="PIRSR603437-50"/>
    </source>
</evidence>
<evidence type="ECO:0000313" key="11">
    <source>
        <dbReference type="EMBL" id="QSL66111.1"/>
    </source>
</evidence>
<dbReference type="EC" id="1.4.4.2" evidence="7"/>
<keyword evidence="4 7" id="KW-0560">Oxidoreductase</keyword>
<dbReference type="InterPro" id="IPR000192">
    <property type="entry name" value="Aminotrans_V_dom"/>
</dbReference>
<dbReference type="GO" id="GO:0005960">
    <property type="term" value="C:glycine cleavage complex"/>
    <property type="evidence" value="ECO:0007669"/>
    <property type="project" value="TreeGrafter"/>
</dbReference>
<dbReference type="EMBL" id="CP054541">
    <property type="protein sequence ID" value="QSL66111.1"/>
    <property type="molecule type" value="Genomic_DNA"/>
</dbReference>
<evidence type="ECO:0000256" key="7">
    <source>
        <dbReference type="RuleBase" id="RU364056"/>
    </source>
</evidence>
<evidence type="ECO:0000256" key="3">
    <source>
        <dbReference type="ARBA" id="ARBA00022898"/>
    </source>
</evidence>
<dbReference type="SUPFAM" id="SSF53383">
    <property type="entry name" value="PLP-dependent transferases"/>
    <property type="match status" value="2"/>
</dbReference>
<keyword evidence="3 6" id="KW-0663">Pyridoxal phosphate</keyword>
<name>A0A899FWE2_9ASCO</name>
<evidence type="ECO:0000259" key="8">
    <source>
        <dbReference type="Pfam" id="PF00266"/>
    </source>
</evidence>
<dbReference type="GO" id="GO:0005739">
    <property type="term" value="C:mitochondrion"/>
    <property type="evidence" value="ECO:0007669"/>
    <property type="project" value="UniProtKB-SubCell"/>
</dbReference>
<dbReference type="InterPro" id="IPR015424">
    <property type="entry name" value="PyrdxlP-dep_Trfase"/>
</dbReference>
<accession>A0A899FWE2</accession>
<feature type="domain" description="Glycine cleavage system P-protein N-terminal" evidence="9">
    <location>
        <begin position="105"/>
        <end position="537"/>
    </location>
</feature>
<dbReference type="InterPro" id="IPR049316">
    <property type="entry name" value="GDC-P_C"/>
</dbReference>
<dbReference type="PANTHER" id="PTHR11773">
    <property type="entry name" value="GLYCINE DEHYDROGENASE, DECARBOXYLATING"/>
    <property type="match status" value="1"/>
</dbReference>
<dbReference type="Gene3D" id="3.40.640.10">
    <property type="entry name" value="Type I PLP-dependent aspartate aminotransferase-like (Major domain)"/>
    <property type="match status" value="2"/>
</dbReference>
<dbReference type="Pfam" id="PF02347">
    <property type="entry name" value="GDC-P"/>
    <property type="match status" value="1"/>
</dbReference>
<feature type="domain" description="Glycine dehydrogenase C-terminal" evidence="10">
    <location>
        <begin position="881"/>
        <end position="1001"/>
    </location>
</feature>
<keyword evidence="12" id="KW-1185">Reference proteome</keyword>
<evidence type="ECO:0000256" key="5">
    <source>
        <dbReference type="ARBA" id="ARBA00049026"/>
    </source>
</evidence>
<protein>
    <recommendedName>
        <fullName evidence="7">Glycine cleavage system P protein</fullName>
        <ecNumber evidence="7">1.4.4.2</ecNumber>
    </recommendedName>
</protein>
<evidence type="ECO:0000256" key="4">
    <source>
        <dbReference type="ARBA" id="ARBA00023002"/>
    </source>
</evidence>
<dbReference type="CDD" id="cd00613">
    <property type="entry name" value="GDC-P"/>
    <property type="match status" value="2"/>
</dbReference>
<evidence type="ECO:0000256" key="2">
    <source>
        <dbReference type="ARBA" id="ARBA00010756"/>
    </source>
</evidence>
<dbReference type="GO" id="GO:0016594">
    <property type="term" value="F:glycine binding"/>
    <property type="evidence" value="ECO:0007669"/>
    <property type="project" value="TreeGrafter"/>
</dbReference>
<dbReference type="FunFam" id="3.90.1150.10:FF:000007">
    <property type="entry name" value="Glycine dehydrogenase (decarboxylating), mitochondrial"/>
    <property type="match status" value="1"/>
</dbReference>
<feature type="domain" description="Aminotransferase class V" evidence="8">
    <location>
        <begin position="688"/>
        <end position="845"/>
    </location>
</feature>
<dbReference type="GO" id="GO:0004375">
    <property type="term" value="F:glycine dehydrogenase (decarboxylating) activity"/>
    <property type="evidence" value="ECO:0007669"/>
    <property type="project" value="UniProtKB-UniRule"/>
</dbReference>
<comment type="subcellular location">
    <subcellularLocation>
        <location evidence="7">Mitochondrion</location>
    </subcellularLocation>
</comment>
<evidence type="ECO:0000259" key="9">
    <source>
        <dbReference type="Pfam" id="PF02347"/>
    </source>
</evidence>
<dbReference type="NCBIfam" id="TIGR00461">
    <property type="entry name" value="gcvP"/>
    <property type="match status" value="1"/>
</dbReference>
<dbReference type="Gene3D" id="3.90.1150.10">
    <property type="entry name" value="Aspartate Aminotransferase, domain 1"/>
    <property type="match status" value="2"/>
</dbReference>
<gene>
    <name evidence="11" type="ORF">MERGE_000486</name>
</gene>
<dbReference type="Pfam" id="PF00266">
    <property type="entry name" value="Aminotran_5"/>
    <property type="match status" value="1"/>
</dbReference>
<sequence length="1060" mass="119089">MDKKKIYPIALITPPEKNKNAKTSLKDFIPIIMNILGGHELILLEIQGTIERDDTDNTDRYIGKLYYDSIKECIYLKIGYHHLEGKIETLLQPFAVLCCRNSLERRHLGVNGFKEENHLLKQIGLNDLDTFIKKTIPNNILINEKEIENALGKELSESELVSRLRKLASKNHLVKSLIGMGYVGTNVPSVIQRNILENPAWYTSYTPYQPEISQGRLECLINYQTLISDLTELPISNASLLDEGTAAAEAMTMTFSILKQKRKTFYVDINAHPQTIAVLKLRSSGFGINIIIGKPTEEEIEPLKNDIFGILLQYPDTFGGIHDYTSFSQYVHSFNAHIICAVDLLSLTLLQSPSQWGADIIVGSSQRFGIPMGFGGPHAAFIACSDLYKRKIPGRIVGISKDRRGKLAYRLSLQTREQHIRREKATSNICTSQVLLAIMASLYAIYHGPIGLQNTAKRILSLTKILGEFVKKQGHCLYNEIYFDTLTIKLKNGNADQLLKKALSKNYNLRPINVETIGVTLDETVTEDDMKHLFDIFTAYDYNLETPTSVAKKLNISIESPAMLPEKFQRKNKFLQHEIFNSYHTETEILRYIHHLQSKDLSLTCSMIPLGSCTMKLNATTEMLSVTWPEFNSFHPFVPKDQVEGYHMLIKELENDLLSITGFDGCTFQPNSGASGEYTGLQIISKYHKEKNQSHRNICLIPISAHGTNPASAVMAGMKVVPIKCDSNGNIQLDDLKMKAQLHKDNLAVFMVTYPSTYGVFEPHIIEALKIIHDFGGQVYLDGANMNAQIGLCSPGKMGIDICHLNLHKTFCIPHGGGGPGVGVCAMKDHLLDYIPGHPIVETGGKKAIPPVSSAPWGSASILPISWAYIKMLGGKGLIRASKIALLNANYMASKLSKHYKILYTNSEGMCAHEFILDVREFKELGIEAIDIAKRLQDYSFHAPTMSWPVVNTLMIEPTESESIKEMDRFCNALVSIRQEIKEIEEGKQPKGNNLLTNAPHPLDDFISEEWNKPYTKEQAAYPLEYLKKRKFWPSIARIDDTWGDLNFFCSCEPPEGFFK</sequence>
<dbReference type="OrthoDB" id="6537869at2759"/>
<dbReference type="InterPro" id="IPR015422">
    <property type="entry name" value="PyrdxlP-dep_Trfase_small"/>
</dbReference>
<comment type="cofactor">
    <cofactor evidence="1 6 7">
        <name>pyridoxal 5'-phosphate</name>
        <dbReference type="ChEBI" id="CHEBI:597326"/>
    </cofactor>
</comment>